<gene>
    <name evidence="1" type="ORF">DC1_00045</name>
</gene>
<dbReference type="RefSeq" id="YP_006589975.1">
    <property type="nucleotide sequence ID" value="NC_018452.1"/>
</dbReference>
<organism evidence="1 2">
    <name type="scientific">Burkholderia phage DC1</name>
    <dbReference type="NCBI Taxonomy" id="2881398"/>
    <lineage>
        <taxon>Viruses</taxon>
        <taxon>Duplodnaviria</taxon>
        <taxon>Heunggongvirae</taxon>
        <taxon>Uroviricota</taxon>
        <taxon>Caudoviricetes</taxon>
        <taxon>Lessievirus</taxon>
        <taxon>Lessievirus DC1</taxon>
    </lineage>
</organism>
<sequence length="119" mass="12092">MGNYTFSITAASKADAKTAIAAEFDRKVGADPLVSRARAAVVANAGAVIDLLGDDDNADVTVQCSVFNYAADDGEGGQIARSGGVSAFANHVARPVVVLTEADSLADLNGTPRPDNPTV</sequence>
<evidence type="ECO:0000313" key="2">
    <source>
        <dbReference type="Proteomes" id="UP000007817"/>
    </source>
</evidence>
<dbReference type="KEGG" id="vg:13455398"/>
<dbReference type="GeneID" id="13455398"/>
<dbReference type="Proteomes" id="UP000007817">
    <property type="component" value="Segment"/>
</dbReference>
<reference evidence="1 2" key="1">
    <citation type="journal article" date="2012" name="Appl. Environ. Microbiol.">
        <title>Characterization of DC1, a broad-host-range Bcep22-like podovirus.</title>
        <authorList>
            <person name="Lynch K.H."/>
            <person name="Stothard P."/>
            <person name="Dennis J.J."/>
        </authorList>
    </citation>
    <scope>NUCLEOTIDE SEQUENCE [LARGE SCALE GENOMIC DNA]</scope>
</reference>
<dbReference type="OrthoDB" id="34246at10239"/>
<accession>I6NW29</accession>
<evidence type="ECO:0000313" key="1">
    <source>
        <dbReference type="EMBL" id="AEZ50863.1"/>
    </source>
</evidence>
<name>I6NW29_9CAUD</name>
<dbReference type="EMBL" id="JN662425">
    <property type="protein sequence ID" value="AEZ50863.1"/>
    <property type="molecule type" value="Genomic_DNA"/>
</dbReference>
<keyword evidence="2" id="KW-1185">Reference proteome</keyword>
<protein>
    <submittedName>
        <fullName evidence="1">Uncharacterized protein</fullName>
    </submittedName>
</protein>
<proteinExistence type="predicted"/>